<dbReference type="PANTHER" id="PTHR21581:SF26">
    <property type="entry name" value="D-ALANYL-D-ALANINE ENDOPEPTIDASE"/>
    <property type="match status" value="1"/>
</dbReference>
<dbReference type="PANTHER" id="PTHR21581">
    <property type="entry name" value="D-ALANYL-D-ALANINE CARBOXYPEPTIDASE"/>
    <property type="match status" value="1"/>
</dbReference>
<keyword evidence="5" id="KW-0573">Peptidoglycan synthesis</keyword>
<reference evidence="13" key="1">
    <citation type="submission" date="2020-02" db="EMBL/GenBank/DDBJ databases">
        <authorList>
            <person name="Chen W.-M."/>
        </authorList>
    </citation>
    <scope>NUCLEOTIDE SEQUENCE</scope>
    <source>
        <strain evidence="13">NBD-18</strain>
    </source>
</reference>
<feature type="region of interest" description="Disordered" evidence="10">
    <location>
        <begin position="31"/>
        <end position="87"/>
    </location>
</feature>
<keyword evidence="2 11" id="KW-0732">Signal</keyword>
<dbReference type="PRINTS" id="PR00725">
    <property type="entry name" value="DADACBPTASE1"/>
</dbReference>
<protein>
    <submittedName>
        <fullName evidence="13">D-alanyl-D-alanine endopeptidase</fullName>
        <ecNumber evidence="13">3.4.21.-</ecNumber>
    </submittedName>
</protein>
<dbReference type="InterPro" id="IPR012338">
    <property type="entry name" value="Beta-lactam/transpept-like"/>
</dbReference>
<evidence type="ECO:0000256" key="10">
    <source>
        <dbReference type="SAM" id="MobiDB-lite"/>
    </source>
</evidence>
<feature type="active site" description="Proton acceptor" evidence="7">
    <location>
        <position position="130"/>
    </location>
</feature>
<evidence type="ECO:0000256" key="3">
    <source>
        <dbReference type="ARBA" id="ARBA00022801"/>
    </source>
</evidence>
<evidence type="ECO:0000256" key="1">
    <source>
        <dbReference type="ARBA" id="ARBA00007164"/>
    </source>
</evidence>
<evidence type="ECO:0000259" key="12">
    <source>
        <dbReference type="Pfam" id="PF00768"/>
    </source>
</evidence>
<gene>
    <name evidence="13" type="primary">pbpG</name>
    <name evidence="13" type="ORF">G3I67_11890</name>
</gene>
<feature type="signal peptide" evidence="11">
    <location>
        <begin position="1"/>
        <end position="31"/>
    </location>
</feature>
<accession>A0A6B2R0T8</accession>
<comment type="similarity">
    <text evidence="1 9">Belongs to the peptidase S11 family.</text>
</comment>
<keyword evidence="4" id="KW-0133">Cell shape</keyword>
<evidence type="ECO:0000256" key="5">
    <source>
        <dbReference type="ARBA" id="ARBA00022984"/>
    </source>
</evidence>
<evidence type="ECO:0000256" key="6">
    <source>
        <dbReference type="ARBA" id="ARBA00023316"/>
    </source>
</evidence>
<dbReference type="AlphaFoldDB" id="A0A6B2R0T8"/>
<evidence type="ECO:0000256" key="8">
    <source>
        <dbReference type="PIRSR" id="PIRSR618044-2"/>
    </source>
</evidence>
<dbReference type="InterPro" id="IPR018044">
    <property type="entry name" value="Peptidase_S11"/>
</dbReference>
<feature type="active site" description="Acyl-ester intermediate" evidence="7">
    <location>
        <position position="127"/>
    </location>
</feature>
<proteinExistence type="inferred from homology"/>
<sequence length="344" mass="37344">MGFWSYFRFRKNLLAPLVCIALAVPTLQAKAQTSSSTSSSQTTKKKSTQNQKSASKNNTKVSANAGKKTAAPKKTAKPSASSNRAVRANAGVSTMGAIRSNVVFVQDLSTQAVLYSRNDDGVRPIASISKLMTAVVVVDANQPMDEILEVTQDDVDVVKHSRSRLAVGTRLSRRDMLHLALMSSENRAANALARYYPGGMNAFVAAMNSKARQLGMTQSRFVEPTGLSSENVSTPRDLVKLLQASATRPTIRDFTTDEQHEVRTGRSTPATFRNTNMLVANPNWDIKVSKTGFINEAGQCLVMVARMNNRDVAIVLLNAEGKGTRIGDAVKIRQMVQTKHLASL</sequence>
<dbReference type="InterPro" id="IPR001967">
    <property type="entry name" value="Peptidase_S11_N"/>
</dbReference>
<evidence type="ECO:0000256" key="2">
    <source>
        <dbReference type="ARBA" id="ARBA00022729"/>
    </source>
</evidence>
<feature type="compositionally biased region" description="Low complexity" evidence="10">
    <location>
        <begin position="77"/>
        <end position="87"/>
    </location>
</feature>
<dbReference type="GO" id="GO:0009002">
    <property type="term" value="F:serine-type D-Ala-D-Ala carboxypeptidase activity"/>
    <property type="evidence" value="ECO:0007669"/>
    <property type="project" value="InterPro"/>
</dbReference>
<evidence type="ECO:0000313" key="13">
    <source>
        <dbReference type="EMBL" id="NDY83931.1"/>
    </source>
</evidence>
<feature type="binding site" evidence="8">
    <location>
        <position position="290"/>
    </location>
    <ligand>
        <name>substrate</name>
    </ligand>
</feature>
<dbReference type="EMBL" id="JAAGRN010000008">
    <property type="protein sequence ID" value="NDY83931.1"/>
    <property type="molecule type" value="Genomic_DNA"/>
</dbReference>
<dbReference type="SUPFAM" id="SSF56601">
    <property type="entry name" value="beta-lactamase/transpeptidase-like"/>
    <property type="match status" value="1"/>
</dbReference>
<feature type="domain" description="Peptidase S11 D-alanyl-D-alanine carboxypeptidase A N-terminal" evidence="12">
    <location>
        <begin position="97"/>
        <end position="320"/>
    </location>
</feature>
<organism evidence="13">
    <name type="scientific">Sheuella amnicola</name>
    <dbReference type="NCBI Taxonomy" id="2707330"/>
    <lineage>
        <taxon>Bacteria</taxon>
        <taxon>Pseudomonadati</taxon>
        <taxon>Pseudomonadota</taxon>
        <taxon>Betaproteobacteria</taxon>
        <taxon>Burkholderiales</taxon>
        <taxon>Alcaligenaceae</taxon>
        <taxon>Sheuella</taxon>
    </lineage>
</organism>
<dbReference type="EC" id="3.4.21.-" evidence="13"/>
<dbReference type="GO" id="GO:0006508">
    <property type="term" value="P:proteolysis"/>
    <property type="evidence" value="ECO:0007669"/>
    <property type="project" value="InterPro"/>
</dbReference>
<dbReference type="GO" id="GO:0009252">
    <property type="term" value="P:peptidoglycan biosynthetic process"/>
    <property type="evidence" value="ECO:0007669"/>
    <property type="project" value="UniProtKB-KW"/>
</dbReference>
<keyword evidence="6" id="KW-0961">Cell wall biogenesis/degradation</keyword>
<feature type="compositionally biased region" description="Low complexity" evidence="10">
    <location>
        <begin position="31"/>
        <end position="69"/>
    </location>
</feature>
<comment type="caution">
    <text evidence="13">The sequence shown here is derived from an EMBL/GenBank/DDBJ whole genome shotgun (WGS) entry which is preliminary data.</text>
</comment>
<dbReference type="GO" id="GO:0008360">
    <property type="term" value="P:regulation of cell shape"/>
    <property type="evidence" value="ECO:0007669"/>
    <property type="project" value="UniProtKB-KW"/>
</dbReference>
<name>A0A6B2R0T8_9BURK</name>
<evidence type="ECO:0000256" key="7">
    <source>
        <dbReference type="PIRSR" id="PIRSR618044-1"/>
    </source>
</evidence>
<evidence type="ECO:0000256" key="4">
    <source>
        <dbReference type="ARBA" id="ARBA00022960"/>
    </source>
</evidence>
<feature type="chain" id="PRO_5025427684" evidence="11">
    <location>
        <begin position="32"/>
        <end position="344"/>
    </location>
</feature>
<keyword evidence="3 13" id="KW-0378">Hydrolase</keyword>
<evidence type="ECO:0000256" key="9">
    <source>
        <dbReference type="RuleBase" id="RU004016"/>
    </source>
</evidence>
<dbReference type="Pfam" id="PF00768">
    <property type="entry name" value="Peptidase_S11"/>
    <property type="match status" value="1"/>
</dbReference>
<dbReference type="NCBIfam" id="NF008668">
    <property type="entry name" value="PRK11669.1"/>
    <property type="match status" value="1"/>
</dbReference>
<dbReference type="Gene3D" id="3.40.710.10">
    <property type="entry name" value="DD-peptidase/beta-lactamase superfamily"/>
    <property type="match status" value="1"/>
</dbReference>
<feature type="active site" evidence="7">
    <location>
        <position position="184"/>
    </location>
</feature>
<dbReference type="GO" id="GO:0071555">
    <property type="term" value="P:cell wall organization"/>
    <property type="evidence" value="ECO:0007669"/>
    <property type="project" value="UniProtKB-KW"/>
</dbReference>
<evidence type="ECO:0000256" key="11">
    <source>
        <dbReference type="SAM" id="SignalP"/>
    </source>
</evidence>